<comment type="caution">
    <text evidence="3">The sequence shown here is derived from an EMBL/GenBank/DDBJ whole genome shotgun (WGS) entry which is preliminary data.</text>
</comment>
<protein>
    <recommendedName>
        <fullName evidence="2">2TM domain-containing protein</fullName>
    </recommendedName>
</protein>
<dbReference type="EMBL" id="BARV01006669">
    <property type="protein sequence ID" value="GAI15771.1"/>
    <property type="molecule type" value="Genomic_DNA"/>
</dbReference>
<evidence type="ECO:0000256" key="1">
    <source>
        <dbReference type="SAM" id="Phobius"/>
    </source>
</evidence>
<dbReference type="InterPro" id="IPR025698">
    <property type="entry name" value="2TM_dom"/>
</dbReference>
<feature type="transmembrane region" description="Helical" evidence="1">
    <location>
        <begin position="51"/>
        <end position="73"/>
    </location>
</feature>
<keyword evidence="1" id="KW-0812">Transmembrane</keyword>
<feature type="non-terminal residue" evidence="3">
    <location>
        <position position="83"/>
    </location>
</feature>
<sequence length="83" mass="9789">MAKQLSEEAIYEEARKRVKAKRGFWRNFISYAVVNIVCFFIWALTGGGYPWFLWVLGPWGILFVVPHYLRVFVFEGKSEKRAI</sequence>
<gene>
    <name evidence="3" type="ORF">S06H3_13656</name>
</gene>
<feature type="transmembrane region" description="Helical" evidence="1">
    <location>
        <begin position="24"/>
        <end position="45"/>
    </location>
</feature>
<evidence type="ECO:0000313" key="3">
    <source>
        <dbReference type="EMBL" id="GAI15771.1"/>
    </source>
</evidence>
<dbReference type="AlphaFoldDB" id="X1MCE8"/>
<keyword evidence="1" id="KW-0472">Membrane</keyword>
<organism evidence="3">
    <name type="scientific">marine sediment metagenome</name>
    <dbReference type="NCBI Taxonomy" id="412755"/>
    <lineage>
        <taxon>unclassified sequences</taxon>
        <taxon>metagenomes</taxon>
        <taxon>ecological metagenomes</taxon>
    </lineage>
</organism>
<reference evidence="3" key="1">
    <citation type="journal article" date="2014" name="Front. Microbiol.">
        <title>High frequency of phylogenetically diverse reductive dehalogenase-homologous genes in deep subseafloor sedimentary metagenomes.</title>
        <authorList>
            <person name="Kawai M."/>
            <person name="Futagami T."/>
            <person name="Toyoda A."/>
            <person name="Takaki Y."/>
            <person name="Nishi S."/>
            <person name="Hori S."/>
            <person name="Arai W."/>
            <person name="Tsubouchi T."/>
            <person name="Morono Y."/>
            <person name="Uchiyama I."/>
            <person name="Ito T."/>
            <person name="Fujiyama A."/>
            <person name="Inagaki F."/>
            <person name="Takami H."/>
        </authorList>
    </citation>
    <scope>NUCLEOTIDE SEQUENCE</scope>
    <source>
        <strain evidence="3">Expedition CK06-06</strain>
    </source>
</reference>
<proteinExistence type="predicted"/>
<name>X1MCE8_9ZZZZ</name>
<evidence type="ECO:0000259" key="2">
    <source>
        <dbReference type="Pfam" id="PF13239"/>
    </source>
</evidence>
<feature type="domain" description="2TM" evidence="2">
    <location>
        <begin position="12"/>
        <end position="77"/>
    </location>
</feature>
<dbReference type="Pfam" id="PF13239">
    <property type="entry name" value="2TM"/>
    <property type="match status" value="1"/>
</dbReference>
<accession>X1MCE8</accession>
<keyword evidence="1" id="KW-1133">Transmembrane helix</keyword>